<dbReference type="GeneID" id="20209520"/>
<dbReference type="PANTHER" id="PTHR46670">
    <property type="entry name" value="ENDO/EXONUCLEASE/PHOSPHATASE DOMAIN-CONTAINING PROTEIN"/>
    <property type="match status" value="1"/>
</dbReference>
<keyword evidence="3" id="KW-1185">Reference proteome</keyword>
<dbReference type="SUPFAM" id="SSF56219">
    <property type="entry name" value="DNase I-like"/>
    <property type="match status" value="1"/>
</dbReference>
<reference evidence="2" key="3">
    <citation type="submission" date="2015-06" db="UniProtKB">
        <authorList>
            <consortium name="EnsemblMetazoa"/>
        </authorList>
    </citation>
    <scope>IDENTIFICATION</scope>
</reference>
<proteinExistence type="predicted"/>
<dbReference type="InParanoid" id="T1FL21"/>
<dbReference type="EnsemblMetazoa" id="HelroT184364">
    <property type="protein sequence ID" value="HelroP184364"/>
    <property type="gene ID" value="HelroG184364"/>
</dbReference>
<dbReference type="InterPro" id="IPR036691">
    <property type="entry name" value="Endo/exonu/phosph_ase_sf"/>
</dbReference>
<organism evidence="2 3">
    <name type="scientific">Helobdella robusta</name>
    <name type="common">Californian leech</name>
    <dbReference type="NCBI Taxonomy" id="6412"/>
    <lineage>
        <taxon>Eukaryota</taxon>
        <taxon>Metazoa</taxon>
        <taxon>Spiralia</taxon>
        <taxon>Lophotrochozoa</taxon>
        <taxon>Annelida</taxon>
        <taxon>Clitellata</taxon>
        <taxon>Hirudinea</taxon>
        <taxon>Rhynchobdellida</taxon>
        <taxon>Glossiphoniidae</taxon>
        <taxon>Helobdella</taxon>
    </lineage>
</organism>
<dbReference type="OMA" id="NNKHIRM"/>
<protein>
    <submittedName>
        <fullName evidence="1 2">Uncharacterized protein</fullName>
    </submittedName>
</protein>
<dbReference type="OrthoDB" id="6372692at2759"/>
<gene>
    <name evidence="2" type="primary">20209520</name>
    <name evidence="1" type="ORF">HELRODRAFT_184364</name>
</gene>
<evidence type="ECO:0000313" key="2">
    <source>
        <dbReference type="EnsemblMetazoa" id="HelroP184364"/>
    </source>
</evidence>
<dbReference type="CTD" id="20209520"/>
<dbReference type="Proteomes" id="UP000015101">
    <property type="component" value="Unassembled WGS sequence"/>
</dbReference>
<dbReference type="EMBL" id="AMQM01009813">
    <property type="status" value="NOT_ANNOTATED_CDS"/>
    <property type="molecule type" value="Genomic_DNA"/>
</dbReference>
<name>T1FL21_HELRO</name>
<dbReference type="PANTHER" id="PTHR46670:SF3">
    <property type="entry name" value="ENDONUCLEASE_EXONUCLEASE_PHOSPHATASE DOMAIN-CONTAINING PROTEIN"/>
    <property type="match status" value="1"/>
</dbReference>
<sequence length="199" mass="22972">MPSPFFQSYNNKHIRMALANVRSIQKKQNDLNLFLSVYRPEIFSVIETWLTPNDPDNLFLPSGYSFVRRDRATRGGGVAFIINDTIQYKIVSIPSQFSHIEIVSIDVSISKKNYRFISYYRSGGFDKSAEEYAFDSARCIKELSKGDASSRACLIVKCFTSKNKDLLVKAFCSYVRPLLEYCSPLWNPHYKYQITKIEN</sequence>
<dbReference type="RefSeq" id="XP_009021765.1">
    <property type="nucleotide sequence ID" value="XM_009023517.1"/>
</dbReference>
<reference evidence="1 3" key="2">
    <citation type="journal article" date="2013" name="Nature">
        <title>Insights into bilaterian evolution from three spiralian genomes.</title>
        <authorList>
            <person name="Simakov O."/>
            <person name="Marletaz F."/>
            <person name="Cho S.J."/>
            <person name="Edsinger-Gonzales E."/>
            <person name="Havlak P."/>
            <person name="Hellsten U."/>
            <person name="Kuo D.H."/>
            <person name="Larsson T."/>
            <person name="Lv J."/>
            <person name="Arendt D."/>
            <person name="Savage R."/>
            <person name="Osoegawa K."/>
            <person name="de Jong P."/>
            <person name="Grimwood J."/>
            <person name="Chapman J.A."/>
            <person name="Shapiro H."/>
            <person name="Aerts A."/>
            <person name="Otillar R.P."/>
            <person name="Terry A.Y."/>
            <person name="Boore J.L."/>
            <person name="Grigoriev I.V."/>
            <person name="Lindberg D.R."/>
            <person name="Seaver E.C."/>
            <person name="Weisblat D.A."/>
            <person name="Putnam N.H."/>
            <person name="Rokhsar D.S."/>
        </authorList>
    </citation>
    <scope>NUCLEOTIDE SEQUENCE</scope>
</reference>
<dbReference type="KEGG" id="hro:HELRODRAFT_184364"/>
<dbReference type="HOGENOM" id="CLU_1375258_0_0_1"/>
<accession>T1FL21</accession>
<evidence type="ECO:0000313" key="1">
    <source>
        <dbReference type="EMBL" id="ESO00138.1"/>
    </source>
</evidence>
<dbReference type="Gene3D" id="3.60.10.10">
    <property type="entry name" value="Endonuclease/exonuclease/phosphatase"/>
    <property type="match status" value="1"/>
</dbReference>
<evidence type="ECO:0000313" key="3">
    <source>
        <dbReference type="Proteomes" id="UP000015101"/>
    </source>
</evidence>
<reference evidence="3" key="1">
    <citation type="submission" date="2012-12" db="EMBL/GenBank/DDBJ databases">
        <authorList>
            <person name="Hellsten U."/>
            <person name="Grimwood J."/>
            <person name="Chapman J.A."/>
            <person name="Shapiro H."/>
            <person name="Aerts A."/>
            <person name="Otillar R.P."/>
            <person name="Terry A.Y."/>
            <person name="Boore J.L."/>
            <person name="Simakov O."/>
            <person name="Marletaz F."/>
            <person name="Cho S.-J."/>
            <person name="Edsinger-Gonzales E."/>
            <person name="Havlak P."/>
            <person name="Kuo D.-H."/>
            <person name="Larsson T."/>
            <person name="Lv J."/>
            <person name="Arendt D."/>
            <person name="Savage R."/>
            <person name="Osoegawa K."/>
            <person name="de Jong P."/>
            <person name="Lindberg D.R."/>
            <person name="Seaver E.C."/>
            <person name="Weisblat D.A."/>
            <person name="Putnam N.H."/>
            <person name="Grigoriev I.V."/>
            <person name="Rokhsar D.S."/>
        </authorList>
    </citation>
    <scope>NUCLEOTIDE SEQUENCE</scope>
</reference>
<dbReference type="AlphaFoldDB" id="T1FL21"/>
<dbReference type="EMBL" id="AMQM01009814">
    <property type="status" value="NOT_ANNOTATED_CDS"/>
    <property type="molecule type" value="Genomic_DNA"/>
</dbReference>
<dbReference type="EMBL" id="KB097000">
    <property type="protein sequence ID" value="ESO00138.1"/>
    <property type="molecule type" value="Genomic_DNA"/>
</dbReference>